<dbReference type="RefSeq" id="WP_201689821.1">
    <property type="nucleotide sequence ID" value="NZ_JAEQND010000006.1"/>
</dbReference>
<comment type="caution">
    <text evidence="9">The sequence shown here is derived from an EMBL/GenBank/DDBJ whole genome shotgun (WGS) entry which is preliminary data.</text>
</comment>
<gene>
    <name evidence="9" type="ORF">JI746_12320</name>
</gene>
<evidence type="ECO:0000256" key="2">
    <source>
        <dbReference type="ARBA" id="ARBA00008387"/>
    </source>
</evidence>
<evidence type="ECO:0000256" key="6">
    <source>
        <dbReference type="ARBA" id="ARBA00023263"/>
    </source>
</evidence>
<evidence type="ECO:0000256" key="3">
    <source>
        <dbReference type="ARBA" id="ARBA00022558"/>
    </source>
</evidence>
<feature type="domain" description="PilY1 beta-propeller" evidence="8">
    <location>
        <begin position="1247"/>
        <end position="1569"/>
    </location>
</feature>
<dbReference type="EMBL" id="JAEQND010000006">
    <property type="protein sequence ID" value="MBL0425895.1"/>
    <property type="molecule type" value="Genomic_DNA"/>
</dbReference>
<proteinExistence type="inferred from homology"/>
<keyword evidence="4" id="KW-0479">Metal-binding</keyword>
<protein>
    <submittedName>
        <fullName evidence="9">PQQ-binding-like beta-propeller repeat protein</fullName>
    </submittedName>
</protein>
<comment type="subcellular location">
    <subcellularLocation>
        <location evidence="1">Fimbrium</location>
    </subcellularLocation>
</comment>
<reference evidence="9 10" key="1">
    <citation type="journal article" date="2017" name="Int. J. Syst. Evol. Microbiol.">
        <title>Ramlibacter alkalitolerans sp. nov., alkali-tolerant bacterium isolated from soil of ginseng.</title>
        <authorList>
            <person name="Lee D.H."/>
            <person name="Cha C.J."/>
        </authorList>
    </citation>
    <scope>NUCLEOTIDE SEQUENCE [LARGE SCALE GENOMIC DNA]</scope>
    <source>
        <strain evidence="9 10">KACC 19305</strain>
    </source>
</reference>
<evidence type="ECO:0000256" key="7">
    <source>
        <dbReference type="SAM" id="MobiDB-lite"/>
    </source>
</evidence>
<dbReference type="Proteomes" id="UP000622707">
    <property type="component" value="Unassembled WGS sequence"/>
</dbReference>
<dbReference type="InterPro" id="IPR018391">
    <property type="entry name" value="PQQ_b-propeller_rpt"/>
</dbReference>
<organism evidence="9 10">
    <name type="scientific">Ramlibacter alkalitolerans</name>
    <dbReference type="NCBI Taxonomy" id="2039631"/>
    <lineage>
        <taxon>Bacteria</taxon>
        <taxon>Pseudomonadati</taxon>
        <taxon>Pseudomonadota</taxon>
        <taxon>Betaproteobacteria</taxon>
        <taxon>Burkholderiales</taxon>
        <taxon>Comamonadaceae</taxon>
        <taxon>Ramlibacter</taxon>
    </lineage>
</organism>
<dbReference type="SUPFAM" id="SSF50998">
    <property type="entry name" value="Quinoprotein alcohol dehydrogenase-like"/>
    <property type="match status" value="1"/>
</dbReference>
<evidence type="ECO:0000259" key="8">
    <source>
        <dbReference type="Pfam" id="PF05567"/>
    </source>
</evidence>
<feature type="compositionally biased region" description="Gly residues" evidence="7">
    <location>
        <begin position="1713"/>
        <end position="1729"/>
    </location>
</feature>
<feature type="compositionally biased region" description="Polar residues" evidence="7">
    <location>
        <begin position="643"/>
        <end position="656"/>
    </location>
</feature>
<evidence type="ECO:0000256" key="4">
    <source>
        <dbReference type="ARBA" id="ARBA00022723"/>
    </source>
</evidence>
<evidence type="ECO:0000313" key="9">
    <source>
        <dbReference type="EMBL" id="MBL0425895.1"/>
    </source>
</evidence>
<feature type="region of interest" description="Disordered" evidence="7">
    <location>
        <begin position="632"/>
        <end position="676"/>
    </location>
</feature>
<feature type="region of interest" description="Disordered" evidence="7">
    <location>
        <begin position="1703"/>
        <end position="1767"/>
    </location>
</feature>
<dbReference type="InterPro" id="IPR008707">
    <property type="entry name" value="B-propeller_PilY1"/>
</dbReference>
<keyword evidence="6" id="KW-0281">Fimbrium</keyword>
<keyword evidence="3" id="KW-1029">Fimbrium biogenesis</keyword>
<dbReference type="PROSITE" id="PS51257">
    <property type="entry name" value="PROKAR_LIPOPROTEIN"/>
    <property type="match status" value="1"/>
</dbReference>
<evidence type="ECO:0000256" key="5">
    <source>
        <dbReference type="ARBA" id="ARBA00022837"/>
    </source>
</evidence>
<keyword evidence="10" id="KW-1185">Reference proteome</keyword>
<feature type="compositionally biased region" description="Low complexity" evidence="7">
    <location>
        <begin position="665"/>
        <end position="676"/>
    </location>
</feature>
<sequence length="1767" mass="187354">MLRCNTAAAAKAGRPVRGVLVRGLAFGLGVTASCALLADPTELSPMPLPTFAVGSVVDIKPNILMVLDDSGSMDWDYLPDWANDRPGNYASNTLLPLHPTTMSNGDAMGLPSYLFRNPAFNGVAYNPAVRYQPPVHYTNAGARDVTSYPGMVGTSSDTGANTSSSMPNWKSVVYDGYTIQRDTNSQRPRTDLEARAFFYTVIAGEYCDSPAMTNCTTSAVPTGNFQYAAPLRWCNSNTLTTCRGLQSSTFNRPRIPAPRLATIDFSNSSSAVITSIRVDSQEILSASSTSSSTSTDVAASVVSRINACTLARTGNCTVLGYFAVNAGNGGIRLYAPGTTSASPVLLKTGTVTISTTAFGRVNVPPPDWSNGTGRSTNPVPGENILTVITRSNDSYPYPGSSTKAVGRTDCTSRIDNTCSYAEEMTNYANWWAYYRTRMQMMKTATSRAFSALDTDADSIALRSRYRIGYLSINNNTGSDFVNIDDFAGGQKFTWYSKLFAARPNNSTPLRTALSTAGRLYAGVLNGSSLNGTRVTDPLQFSCQRNYTILTTDGFWNSGGGVKLDGSSDMDNQDGPLPRPYNDGAQAQNQARSSQLQQRVSTQMAELGTLQRQISQLQTMTSQLNKRIDQLQTRTSDDRGDTWTGWSNVSSCTPDNSSKSRRECRTVTGTPSPVSSCSTGTSGGATTVCLYVDGTWGDATSCSTVAPSPGPNNYSVAQARSCRYAVRSSFTNAASCTPTTVPNGQGQTTQCQYSFAASAATQTCAPAYSANNFTNTTVYRNCGTTPGTLSNVTSCTATTTPDALGRTTACSYSAWSSWSNVGSCTAVAPSTGPTIFTVGTARECQLTSNGGTANTLADIAAYYYTHDLRDPDINTGVDRTGTCTGPIVPPATTASDLCTNNVKPFGRDSSDKQHMTTHTLGLGAQGQMVYSNFQNDRSGQRVFQPDYWSQVSGDFFAVSNGSIANPASGICPWMTVGTTCTWPAPAPDSSANIDDLWHAAVNGHGTYFSAADPISLADALSGVLSQINNPPRPGTAAAAASSNPNITSSDNFVFSSSYKSIDWFGELIMQRFREDGSLSRQQWSAMQLLDCATTAWQANHAYKLNDAFQQGGVCYAVRTDYTSGGAFDGSAGGNDGQNIVTLQGTPVTRTIYTAGTVSGAPALVPFTWATLNGTQQGYFSRAAITYVSTSQGLTQFCTNGATCMTDAAQTSGAGENLVNFLRGDRTFEGTYYRQRAHVLGDIVSAEARYVKQPLQDYLDPGFAAFKAAMASRAPTVYVAANDGMLHAFDALTGRERWGFIPSTVLPEIYRLADTDYANKHRYFVDGTPEVGDICPSAPSQACAAGEWRTVLVGGLNQGGKAYYALDITNPASPRLLWEFKNNAGLGYSYSNARITKLRNGTWVVILASGYNNDDGVGRLFVLNASTGALLTTISTGTGSANNPSGLAKLEGFATNPASNNTTEEIYGGDMLGNVWRFDVNDSVGAPGVEAHQLVQLQDPSGNGQPITSKPELALIGDKPLVIVGTGRYLGTNDLTDTRTQTMYAIKDKLDAVRLPTPRSGGSNFVQQTLTVGECPQGAPTSICTPGQVVRTVTSNPVDWSVKNGWFIDFAIPGERSVTDATLALGTLVFTTIKPQPPSTGVVVGCSGDSSLVDAKSFLYYLNYQTGSAVAGTKNVAGEELCTCVATRPSVVKTQNGTVEGVIRLSGGDSPFGGTNPGGDPNGGGEGGGGETNEEGTHTDLGRTLTEELPYDPTGGPPRRISWRELNGD</sequence>
<evidence type="ECO:0000313" key="10">
    <source>
        <dbReference type="Proteomes" id="UP000622707"/>
    </source>
</evidence>
<accession>A0ABS1JQQ1</accession>
<evidence type="ECO:0000256" key="1">
    <source>
        <dbReference type="ARBA" id="ARBA00004561"/>
    </source>
</evidence>
<dbReference type="InterPro" id="IPR011047">
    <property type="entry name" value="Quinoprotein_ADH-like_sf"/>
</dbReference>
<feature type="region of interest" description="Disordered" evidence="7">
    <location>
        <begin position="561"/>
        <end position="599"/>
    </location>
</feature>
<dbReference type="Pfam" id="PF05567">
    <property type="entry name" value="T4P_PilY1"/>
    <property type="match status" value="1"/>
</dbReference>
<feature type="compositionally biased region" description="Polar residues" evidence="7">
    <location>
        <begin position="584"/>
        <end position="599"/>
    </location>
</feature>
<comment type="similarity">
    <text evidence="2">Belongs to the PilY1 family.</text>
</comment>
<name>A0ABS1JQQ1_9BURK</name>
<keyword evidence="5" id="KW-0106">Calcium</keyword>
<dbReference type="SMART" id="SM00564">
    <property type="entry name" value="PQQ"/>
    <property type="match status" value="2"/>
</dbReference>